<sequence>MAKINVLAGDFLQGNGEFHSGTITLVTPLFPWPGICFKQDDIKSVEIASKATNRRMDDAIGKGIAGALVLGPVGAAAGMLLANEEKEITFVATLKDGRSMLAATDENTYRKMAEHIPVSDFM</sequence>
<evidence type="ECO:0000313" key="1">
    <source>
        <dbReference type="EMBL" id="QWU85176.1"/>
    </source>
</evidence>
<dbReference type="EMBL" id="CP076668">
    <property type="protein sequence ID" value="QWU85176.1"/>
    <property type="molecule type" value="Genomic_DNA"/>
</dbReference>
<evidence type="ECO:0000313" key="2">
    <source>
        <dbReference type="Proteomes" id="UP000683401"/>
    </source>
</evidence>
<name>A0ABX8HWZ2_9PSED</name>
<keyword evidence="2" id="KW-1185">Reference proteome</keyword>
<dbReference type="Proteomes" id="UP000683401">
    <property type="component" value="Chromosome"/>
</dbReference>
<proteinExistence type="predicted"/>
<protein>
    <submittedName>
        <fullName evidence="1">Uncharacterized protein</fullName>
    </submittedName>
</protein>
<gene>
    <name evidence="1" type="ORF">KQP88_10605</name>
</gene>
<accession>A0ABX8HWZ2</accession>
<organism evidence="1 2">
    <name type="scientific">Pseudomonas lijiangensis</name>
    <dbReference type="NCBI Taxonomy" id="2995658"/>
    <lineage>
        <taxon>Bacteria</taxon>
        <taxon>Pseudomonadati</taxon>
        <taxon>Pseudomonadota</taxon>
        <taxon>Gammaproteobacteria</taxon>
        <taxon>Pseudomonadales</taxon>
        <taxon>Pseudomonadaceae</taxon>
        <taxon>Pseudomonas</taxon>
    </lineage>
</organism>
<reference evidence="2" key="1">
    <citation type="submission" date="2021-06" db="EMBL/GenBank/DDBJ databases">
        <title>Identification of Pseudomonas cichorii causing bacterial leaf black spot of flue-cured tobacco, a new disease in China.</title>
        <authorList>
            <person name="Lu C.-H."/>
        </authorList>
    </citation>
    <scope>NUCLEOTIDE SEQUENCE [LARGE SCALE GENOMIC DNA]</scope>
    <source>
        <strain evidence="2">LJ2</strain>
    </source>
</reference>
<dbReference type="RefSeq" id="WP_216705625.1">
    <property type="nucleotide sequence ID" value="NZ_CP076668.1"/>
</dbReference>